<reference evidence="1 2" key="1">
    <citation type="submission" date="2024-09" db="EMBL/GenBank/DDBJ databases">
        <authorList>
            <person name="Sun Q."/>
            <person name="Mori K."/>
        </authorList>
    </citation>
    <scope>NUCLEOTIDE SEQUENCE [LARGE SCALE GENOMIC DNA]</scope>
    <source>
        <strain evidence="1 2">JCM 3331</strain>
    </source>
</reference>
<organism evidence="1 2">
    <name type="scientific">Streptomyces yanii</name>
    <dbReference type="NCBI Taxonomy" id="78510"/>
    <lineage>
        <taxon>Bacteria</taxon>
        <taxon>Bacillati</taxon>
        <taxon>Actinomycetota</taxon>
        <taxon>Actinomycetes</taxon>
        <taxon>Kitasatosporales</taxon>
        <taxon>Streptomycetaceae</taxon>
        <taxon>Streptomyces</taxon>
    </lineage>
</organism>
<sequence>MSAELNRVSEALSESDAYTVLAAAWDALDLAGRLADAIAWDNASDELQALVVAQECFTARDLLPVPETGVPLKLAEIEPGTAGVAPYIGLLDRTHGALVCLASAGDSSTGAQSRLSEAARHVSAAREALTTVREQ</sequence>
<comment type="caution">
    <text evidence="1">The sequence shown here is derived from an EMBL/GenBank/DDBJ whole genome shotgun (WGS) entry which is preliminary data.</text>
</comment>
<accession>A0ABV5R285</accession>
<gene>
    <name evidence="1" type="ORF">ACFFTL_06315</name>
</gene>
<proteinExistence type="predicted"/>
<name>A0ABV5R285_9ACTN</name>
<dbReference type="RefSeq" id="WP_345518988.1">
    <property type="nucleotide sequence ID" value="NZ_BAAAXD010000051.1"/>
</dbReference>
<dbReference type="Proteomes" id="UP001589710">
    <property type="component" value="Unassembled WGS sequence"/>
</dbReference>
<protein>
    <submittedName>
        <fullName evidence="1">Uncharacterized protein</fullName>
    </submittedName>
</protein>
<dbReference type="EMBL" id="JBHMCG010000027">
    <property type="protein sequence ID" value="MFB9571955.1"/>
    <property type="molecule type" value="Genomic_DNA"/>
</dbReference>
<evidence type="ECO:0000313" key="2">
    <source>
        <dbReference type="Proteomes" id="UP001589710"/>
    </source>
</evidence>
<evidence type="ECO:0000313" key="1">
    <source>
        <dbReference type="EMBL" id="MFB9571955.1"/>
    </source>
</evidence>
<keyword evidence="2" id="KW-1185">Reference proteome</keyword>